<gene>
    <name evidence="10" type="ORF">JCGZ_12605</name>
</gene>
<dbReference type="Proteomes" id="UP000027138">
    <property type="component" value="Unassembled WGS sequence"/>
</dbReference>
<dbReference type="SMART" id="SM00353">
    <property type="entry name" value="HLH"/>
    <property type="match status" value="1"/>
</dbReference>
<sequence length="335" mass="37690">MEDPAFNYPYQMNPLDYALDDLDFQSFSSTNDQIFSPQTIQNFNYTLPIQENSQTSIERPTKQLKTNSWNSGSCTTTDNNNSNNQIISSKASPSSSSHIISFENLNNSSPAPISQQFYGLDSTTSTIIKPKSEFVGSNGSANHNSSFFCQAGSTYYPQGNKKTGAMSRTLSHAQDHVIAERKRREKLSQRFIALSAVVPGLKKMDKASVLGDAIKYLKQLQERVKTLEEQSARKNMESVVFVKKCQVYADDESSSTDENCDSCSDQPLPEIEARVSEKDVLIRIHCEKQKGYLLKIFSEVEKLHLNVINSSMDSDFSMTMKDVVRNLRQALLKYM</sequence>
<keyword evidence="5" id="KW-0804">Transcription</keyword>
<dbReference type="EMBL" id="KK914593">
    <property type="protein sequence ID" value="KDP32144.1"/>
    <property type="molecule type" value="Genomic_DNA"/>
</dbReference>
<dbReference type="GO" id="GO:0005634">
    <property type="term" value="C:nucleus"/>
    <property type="evidence" value="ECO:0007669"/>
    <property type="project" value="UniProtKB-SubCell"/>
</dbReference>
<feature type="region of interest" description="Disordered" evidence="8">
    <location>
        <begin position="62"/>
        <end position="94"/>
    </location>
</feature>
<keyword evidence="4" id="KW-0238">DNA-binding</keyword>
<dbReference type="OrthoDB" id="690068at2759"/>
<dbReference type="PANTHER" id="PTHR45959:SF72">
    <property type="entry name" value="BHLH DOMAIN-CONTAINING PROTEIN"/>
    <property type="match status" value="1"/>
</dbReference>
<reference evidence="10 11" key="1">
    <citation type="journal article" date="2014" name="PLoS ONE">
        <title>Global Analysis of Gene Expression Profiles in Physic Nut (Jatropha curcas L.) Seedlings Exposed to Salt Stress.</title>
        <authorList>
            <person name="Zhang L."/>
            <person name="Zhang C."/>
            <person name="Wu P."/>
            <person name="Chen Y."/>
            <person name="Li M."/>
            <person name="Jiang H."/>
            <person name="Wu G."/>
        </authorList>
    </citation>
    <scope>NUCLEOTIDE SEQUENCE [LARGE SCALE GENOMIC DNA]</scope>
    <source>
        <strain evidence="11">cv. GZQX0401</strain>
        <tissue evidence="10">Young leaves</tissue>
    </source>
</reference>
<evidence type="ECO:0000256" key="4">
    <source>
        <dbReference type="ARBA" id="ARBA00023125"/>
    </source>
</evidence>
<protein>
    <recommendedName>
        <fullName evidence="9">BHLH domain-containing protein</fullName>
    </recommendedName>
</protein>
<comment type="subunit">
    <text evidence="2">Homodimer.</text>
</comment>
<name>A0A067KJZ8_JATCU</name>
<evidence type="ECO:0000256" key="1">
    <source>
        <dbReference type="ARBA" id="ARBA00004123"/>
    </source>
</evidence>
<keyword evidence="6" id="KW-0539">Nucleus</keyword>
<accession>A0A067KJZ8</accession>
<evidence type="ECO:0000256" key="2">
    <source>
        <dbReference type="ARBA" id="ARBA00011738"/>
    </source>
</evidence>
<evidence type="ECO:0000256" key="6">
    <source>
        <dbReference type="ARBA" id="ARBA00023242"/>
    </source>
</evidence>
<dbReference type="FunFam" id="4.10.280.10:FF:000095">
    <property type="entry name" value="Basic helix-loop-helix family protein"/>
    <property type="match status" value="1"/>
</dbReference>
<evidence type="ECO:0000313" key="11">
    <source>
        <dbReference type="Proteomes" id="UP000027138"/>
    </source>
</evidence>
<dbReference type="GO" id="GO:0046983">
    <property type="term" value="F:protein dimerization activity"/>
    <property type="evidence" value="ECO:0007669"/>
    <property type="project" value="InterPro"/>
</dbReference>
<organism evidence="10 11">
    <name type="scientific">Jatropha curcas</name>
    <name type="common">Barbados nut</name>
    <dbReference type="NCBI Taxonomy" id="180498"/>
    <lineage>
        <taxon>Eukaryota</taxon>
        <taxon>Viridiplantae</taxon>
        <taxon>Streptophyta</taxon>
        <taxon>Embryophyta</taxon>
        <taxon>Tracheophyta</taxon>
        <taxon>Spermatophyta</taxon>
        <taxon>Magnoliopsida</taxon>
        <taxon>eudicotyledons</taxon>
        <taxon>Gunneridae</taxon>
        <taxon>Pentapetalae</taxon>
        <taxon>rosids</taxon>
        <taxon>fabids</taxon>
        <taxon>Malpighiales</taxon>
        <taxon>Euphorbiaceae</taxon>
        <taxon>Crotonoideae</taxon>
        <taxon>Jatropheae</taxon>
        <taxon>Jatropha</taxon>
    </lineage>
</organism>
<evidence type="ECO:0000256" key="5">
    <source>
        <dbReference type="ARBA" id="ARBA00023163"/>
    </source>
</evidence>
<evidence type="ECO:0000256" key="7">
    <source>
        <dbReference type="SAM" id="Coils"/>
    </source>
</evidence>
<feature type="compositionally biased region" description="Low complexity" evidence="8">
    <location>
        <begin position="70"/>
        <end position="94"/>
    </location>
</feature>
<dbReference type="STRING" id="180498.A0A067KJZ8"/>
<dbReference type="InterPro" id="IPR054502">
    <property type="entry name" value="bHLH-TF_ACT-like_plant"/>
</dbReference>
<dbReference type="Gene3D" id="4.10.280.10">
    <property type="entry name" value="Helix-loop-helix DNA-binding domain"/>
    <property type="match status" value="1"/>
</dbReference>
<keyword evidence="11" id="KW-1185">Reference proteome</keyword>
<keyword evidence="7" id="KW-0175">Coiled coil</keyword>
<keyword evidence="3" id="KW-0805">Transcription regulation</keyword>
<evidence type="ECO:0000259" key="9">
    <source>
        <dbReference type="PROSITE" id="PS50888"/>
    </source>
</evidence>
<dbReference type="InterPro" id="IPR052610">
    <property type="entry name" value="bHLH_transcription_regulator"/>
</dbReference>
<dbReference type="GO" id="GO:0006355">
    <property type="term" value="P:regulation of DNA-templated transcription"/>
    <property type="evidence" value="ECO:0007669"/>
    <property type="project" value="UniProtKB-ARBA"/>
</dbReference>
<proteinExistence type="predicted"/>
<evidence type="ECO:0000256" key="3">
    <source>
        <dbReference type="ARBA" id="ARBA00023015"/>
    </source>
</evidence>
<evidence type="ECO:0000256" key="8">
    <source>
        <dbReference type="SAM" id="MobiDB-lite"/>
    </source>
</evidence>
<evidence type="ECO:0000313" key="10">
    <source>
        <dbReference type="EMBL" id="KDP32144.1"/>
    </source>
</evidence>
<feature type="domain" description="BHLH" evidence="9">
    <location>
        <begin position="171"/>
        <end position="220"/>
    </location>
</feature>
<dbReference type="PROSITE" id="PS50888">
    <property type="entry name" value="BHLH"/>
    <property type="match status" value="1"/>
</dbReference>
<dbReference type="PANTHER" id="PTHR45959">
    <property type="entry name" value="BHLH TRANSCRIPTION FACTOR"/>
    <property type="match status" value="1"/>
</dbReference>
<dbReference type="SUPFAM" id="SSF47459">
    <property type="entry name" value="HLH, helix-loop-helix DNA-binding domain"/>
    <property type="match status" value="1"/>
</dbReference>
<dbReference type="GO" id="GO:0003677">
    <property type="term" value="F:DNA binding"/>
    <property type="evidence" value="ECO:0007669"/>
    <property type="project" value="UniProtKB-KW"/>
</dbReference>
<dbReference type="InterPro" id="IPR036638">
    <property type="entry name" value="HLH_DNA-bd_sf"/>
</dbReference>
<dbReference type="InterPro" id="IPR011598">
    <property type="entry name" value="bHLH_dom"/>
</dbReference>
<comment type="subcellular location">
    <subcellularLocation>
        <location evidence="1">Nucleus</location>
    </subcellularLocation>
</comment>
<dbReference type="AlphaFoldDB" id="A0A067KJZ8"/>
<dbReference type="CDD" id="cd11452">
    <property type="entry name" value="bHLH_AtNAI1_like"/>
    <property type="match status" value="1"/>
</dbReference>
<feature type="coiled-coil region" evidence="7">
    <location>
        <begin position="210"/>
        <end position="237"/>
    </location>
</feature>
<dbReference type="Pfam" id="PF22754">
    <property type="entry name" value="bHLH-TF_ACT-like_plant"/>
    <property type="match status" value="1"/>
</dbReference>
<dbReference type="Pfam" id="PF00010">
    <property type="entry name" value="HLH"/>
    <property type="match status" value="1"/>
</dbReference>